<accession>A0A0D2BJ22</accession>
<protein>
    <submittedName>
        <fullName evidence="2">Uncharacterized protein</fullName>
    </submittedName>
</protein>
<dbReference type="AlphaFoldDB" id="A0A0D2BJ22"/>
<feature type="region of interest" description="Disordered" evidence="1">
    <location>
        <begin position="67"/>
        <end position="110"/>
    </location>
</feature>
<dbReference type="RefSeq" id="XP_016231565.1">
    <property type="nucleotide sequence ID" value="XM_016384963.1"/>
</dbReference>
<evidence type="ECO:0000313" key="3">
    <source>
        <dbReference type="Proteomes" id="UP000053328"/>
    </source>
</evidence>
<reference evidence="2 3" key="1">
    <citation type="submission" date="2015-01" db="EMBL/GenBank/DDBJ databases">
        <title>The Genome Sequence of Exophiala spinifera CBS89968.</title>
        <authorList>
            <consortium name="The Broad Institute Genomics Platform"/>
            <person name="Cuomo C."/>
            <person name="de Hoog S."/>
            <person name="Gorbushina A."/>
            <person name="Stielow B."/>
            <person name="Teixiera M."/>
            <person name="Abouelleil A."/>
            <person name="Chapman S.B."/>
            <person name="Priest M."/>
            <person name="Young S.K."/>
            <person name="Wortman J."/>
            <person name="Nusbaum C."/>
            <person name="Birren B."/>
        </authorList>
    </citation>
    <scope>NUCLEOTIDE SEQUENCE [LARGE SCALE GENOMIC DNA]</scope>
    <source>
        <strain evidence="2 3">CBS 89968</strain>
    </source>
</reference>
<feature type="compositionally biased region" description="Polar residues" evidence="1">
    <location>
        <begin position="358"/>
        <end position="384"/>
    </location>
</feature>
<feature type="region of interest" description="Disordered" evidence="1">
    <location>
        <begin position="331"/>
        <end position="384"/>
    </location>
</feature>
<dbReference type="HOGENOM" id="CLU_024696_0_0_1"/>
<dbReference type="Proteomes" id="UP000053328">
    <property type="component" value="Unassembled WGS sequence"/>
</dbReference>
<sequence>MTDEEVEMMRQGQMEAAVNRVRLKERSRDGRDSGRFYQYLTVETNETTPSLTLPIQLGASDTLRKDLDRTGTDNHHHPIDPTLANNKKCVDHHPSSVTTTTSDTRSNQSGPVLERLQQRHYDHGAKSSQYWSGRYLSVCDRIRSEPLKNNKLLPPVESSTQAMDMVFDACEKARIRLALDELRRSCMTHDALESFEHFETGLLKKIGTSHHSLYRESNSLSRVSDTGSILRTTGGGGRKSGDALNVPNLLWTPSTPNRWLSSINAEAAMSISSGSFEGKGALAKSKTTGNLASFIPKFSSRQLPPYIKTNHQSNSTAPNAHQRRVSYIGLSPESAGSTAGDREPPSASQNRSTHRRSGSQMSSPGLVNSESRSPESQSTLTTTTMVEKDRSLIFGKKVRKLDQVVRSLDCAMMESGHTIPPCERKSQPFFPRVQMVTVQGEKEKVIRSWRKSERQSSGEMLRNLFGAGVREVKKMGRRVGAMSIGSSEDLPSSRHE</sequence>
<evidence type="ECO:0000313" key="2">
    <source>
        <dbReference type="EMBL" id="KIW11349.1"/>
    </source>
</evidence>
<proteinExistence type="predicted"/>
<keyword evidence="3" id="KW-1185">Reference proteome</keyword>
<dbReference type="OrthoDB" id="3557758at2759"/>
<gene>
    <name evidence="2" type="ORF">PV08_10649</name>
</gene>
<dbReference type="VEuPathDB" id="FungiDB:PV08_10649"/>
<dbReference type="GeneID" id="27337732"/>
<organism evidence="2 3">
    <name type="scientific">Exophiala spinifera</name>
    <dbReference type="NCBI Taxonomy" id="91928"/>
    <lineage>
        <taxon>Eukaryota</taxon>
        <taxon>Fungi</taxon>
        <taxon>Dikarya</taxon>
        <taxon>Ascomycota</taxon>
        <taxon>Pezizomycotina</taxon>
        <taxon>Eurotiomycetes</taxon>
        <taxon>Chaetothyriomycetidae</taxon>
        <taxon>Chaetothyriales</taxon>
        <taxon>Herpotrichiellaceae</taxon>
        <taxon>Exophiala</taxon>
    </lineage>
</organism>
<feature type="compositionally biased region" description="Basic and acidic residues" evidence="1">
    <location>
        <begin position="67"/>
        <end position="79"/>
    </location>
</feature>
<feature type="compositionally biased region" description="Low complexity" evidence="1">
    <location>
        <begin position="95"/>
        <end position="109"/>
    </location>
</feature>
<name>A0A0D2BJ22_9EURO</name>
<evidence type="ECO:0000256" key="1">
    <source>
        <dbReference type="SAM" id="MobiDB-lite"/>
    </source>
</evidence>
<dbReference type="EMBL" id="KN847499">
    <property type="protein sequence ID" value="KIW11349.1"/>
    <property type="molecule type" value="Genomic_DNA"/>
</dbReference>